<proteinExistence type="inferred from homology"/>
<evidence type="ECO:0000256" key="11">
    <source>
        <dbReference type="ARBA" id="ARBA00022955"/>
    </source>
</evidence>
<evidence type="ECO:0000256" key="7">
    <source>
        <dbReference type="ARBA" id="ARBA00022516"/>
    </source>
</evidence>
<keyword evidence="15" id="KW-0812">Transmembrane</keyword>
<sequence>MSLTLYVNLFFLLFTFLSTIIVPSTDMIKVYRNLFHTMQKATILTERKIGMMQVTPLQRASLKEHCILVDKMDKSVGEATKQVCHEINTDGCVPLHRAFSVFLFNSKGELLLQKRSADKITFPGCYTNTCCSHPLADIPEETEEEDAIGVRRAAIRRLNFELGVPSNEITPSDLFYLTRIYYQAPSSDRWGEHEIDYILFLQRDDITIKPNPDEVTDIQWVSRLEIDNFIKANPLLTPWFRLIYNFKLLHWWDNLHNLSQICDVKNIYTLKE</sequence>
<evidence type="ECO:0000256" key="15">
    <source>
        <dbReference type="SAM" id="Phobius"/>
    </source>
</evidence>
<accession>A0AAW2G570</accession>
<dbReference type="GO" id="GO:0046872">
    <property type="term" value="F:metal ion binding"/>
    <property type="evidence" value="ECO:0007669"/>
    <property type="project" value="UniProtKB-KW"/>
</dbReference>
<dbReference type="GO" id="GO:0006695">
    <property type="term" value="P:cholesterol biosynthetic process"/>
    <property type="evidence" value="ECO:0007669"/>
    <property type="project" value="UniProtKB-KW"/>
</dbReference>
<comment type="cofactor">
    <cofactor evidence="2">
        <name>Mg(2+)</name>
        <dbReference type="ChEBI" id="CHEBI:18420"/>
    </cofactor>
</comment>
<keyword evidence="15" id="KW-0472">Membrane</keyword>
<evidence type="ECO:0000256" key="6">
    <source>
        <dbReference type="ARBA" id="ARBA00012057"/>
    </source>
</evidence>
<dbReference type="GO" id="GO:0004452">
    <property type="term" value="F:isopentenyl-diphosphate delta-isomerase activity"/>
    <property type="evidence" value="ECO:0007669"/>
    <property type="project" value="UniProtKB-EC"/>
</dbReference>
<dbReference type="InterPro" id="IPR000086">
    <property type="entry name" value="NUDIX_hydrolase_dom"/>
</dbReference>
<dbReference type="Pfam" id="PF00293">
    <property type="entry name" value="NUDIX"/>
    <property type="match status" value="1"/>
</dbReference>
<evidence type="ECO:0000256" key="13">
    <source>
        <dbReference type="ARBA" id="ARBA00023229"/>
    </source>
</evidence>
<keyword evidence="9" id="KW-0153">Cholesterol metabolism</keyword>
<evidence type="ECO:0000256" key="1">
    <source>
        <dbReference type="ARBA" id="ARBA00000374"/>
    </source>
</evidence>
<evidence type="ECO:0000256" key="14">
    <source>
        <dbReference type="ARBA" id="ARBA00023235"/>
    </source>
</evidence>
<evidence type="ECO:0000256" key="9">
    <source>
        <dbReference type="ARBA" id="ARBA00022778"/>
    </source>
</evidence>
<keyword evidence="15" id="KW-1133">Transmembrane helix</keyword>
<keyword evidence="10" id="KW-0460">Magnesium</keyword>
<keyword evidence="9" id="KW-1207">Sterol metabolism</keyword>
<dbReference type="Gene3D" id="3.90.79.10">
    <property type="entry name" value="Nucleoside Triphosphate Pyrophosphohydrolase"/>
    <property type="match status" value="1"/>
</dbReference>
<evidence type="ECO:0000256" key="2">
    <source>
        <dbReference type="ARBA" id="ARBA00001946"/>
    </source>
</evidence>
<dbReference type="PANTHER" id="PTHR10885:SF0">
    <property type="entry name" value="ISOPENTENYL-DIPHOSPHATE DELTA-ISOMERASE"/>
    <property type="match status" value="1"/>
</dbReference>
<evidence type="ECO:0000313" key="17">
    <source>
        <dbReference type="EMBL" id="KAL0121287.1"/>
    </source>
</evidence>
<evidence type="ECO:0000256" key="8">
    <source>
        <dbReference type="ARBA" id="ARBA00022723"/>
    </source>
</evidence>
<comment type="similarity">
    <text evidence="5">Belongs to the IPP isomerase type 1 family.</text>
</comment>
<dbReference type="GO" id="GO:0005737">
    <property type="term" value="C:cytoplasm"/>
    <property type="evidence" value="ECO:0007669"/>
    <property type="project" value="TreeGrafter"/>
</dbReference>
<evidence type="ECO:0000313" key="18">
    <source>
        <dbReference type="Proteomes" id="UP001430953"/>
    </source>
</evidence>
<evidence type="ECO:0000256" key="3">
    <source>
        <dbReference type="ARBA" id="ARBA00003951"/>
    </source>
</evidence>
<keyword evidence="12" id="KW-0443">Lipid metabolism</keyword>
<gene>
    <name evidence="17" type="ORF">PUN28_008743</name>
</gene>
<evidence type="ECO:0000256" key="4">
    <source>
        <dbReference type="ARBA" id="ARBA00004826"/>
    </source>
</evidence>
<name>A0AAW2G570_9HYME</name>
<dbReference type="Proteomes" id="UP001430953">
    <property type="component" value="Unassembled WGS sequence"/>
</dbReference>
<keyword evidence="8" id="KW-0479">Metal-binding</keyword>
<protein>
    <recommendedName>
        <fullName evidence="6">isopentenyl-diphosphate Delta-isomerase</fullName>
        <ecNumber evidence="6">5.3.3.2</ecNumber>
    </recommendedName>
</protein>
<evidence type="ECO:0000259" key="16">
    <source>
        <dbReference type="PROSITE" id="PS51462"/>
    </source>
</evidence>
<evidence type="ECO:0000256" key="10">
    <source>
        <dbReference type="ARBA" id="ARBA00022842"/>
    </source>
</evidence>
<keyword evidence="11" id="KW-0752">Steroid biosynthesis</keyword>
<dbReference type="InterPro" id="IPR015797">
    <property type="entry name" value="NUDIX_hydrolase-like_dom_sf"/>
</dbReference>
<feature type="transmembrane region" description="Helical" evidence="15">
    <location>
        <begin position="6"/>
        <end position="28"/>
    </location>
</feature>
<dbReference type="NCBIfam" id="TIGR02150">
    <property type="entry name" value="IPP_isom_1"/>
    <property type="match status" value="1"/>
</dbReference>
<evidence type="ECO:0000256" key="12">
    <source>
        <dbReference type="ARBA" id="ARBA00023098"/>
    </source>
</evidence>
<reference evidence="17 18" key="1">
    <citation type="submission" date="2023-03" db="EMBL/GenBank/DDBJ databases">
        <title>High recombination rates correlate with genetic variation in Cardiocondyla obscurior ants.</title>
        <authorList>
            <person name="Errbii M."/>
        </authorList>
    </citation>
    <scope>NUCLEOTIDE SEQUENCE [LARGE SCALE GENOMIC DNA]</scope>
    <source>
        <strain evidence="17">Alpha-2009</strain>
        <tissue evidence="17">Whole body</tissue>
    </source>
</reference>
<dbReference type="PROSITE" id="PS51462">
    <property type="entry name" value="NUDIX"/>
    <property type="match status" value="1"/>
</dbReference>
<evidence type="ECO:0000256" key="5">
    <source>
        <dbReference type="ARBA" id="ARBA00007579"/>
    </source>
</evidence>
<comment type="pathway">
    <text evidence="4">Isoprenoid biosynthesis; dimethylallyl diphosphate biosynthesis; dimethylallyl diphosphate from isopentenyl diphosphate: step 1/1.</text>
</comment>
<comment type="function">
    <text evidence="3">Catalyzes the 1,3-allylic rearrangement of the homoallylic substrate isopentenyl (IPP) to its highly electrophilic allylic isomer, dimethylallyl diphosphate (DMAPP).</text>
</comment>
<keyword evidence="9" id="KW-0753">Steroid metabolism</keyword>
<comment type="catalytic activity">
    <reaction evidence="1">
        <text>isopentenyl diphosphate = dimethylallyl diphosphate</text>
        <dbReference type="Rhea" id="RHEA:23284"/>
        <dbReference type="ChEBI" id="CHEBI:57623"/>
        <dbReference type="ChEBI" id="CHEBI:128769"/>
        <dbReference type="EC" id="5.3.3.2"/>
    </reaction>
</comment>
<keyword evidence="18" id="KW-1185">Reference proteome</keyword>
<keyword evidence="13" id="KW-0414">Isoprene biosynthesis</keyword>
<dbReference type="FunFam" id="3.90.79.10:FF:000012">
    <property type="entry name" value="Isopentenyl-diphosphate Delta-isomerase 1"/>
    <property type="match status" value="1"/>
</dbReference>
<keyword evidence="14" id="KW-0413">Isomerase</keyword>
<dbReference type="AlphaFoldDB" id="A0AAW2G570"/>
<dbReference type="InterPro" id="IPR011876">
    <property type="entry name" value="IsopentenylPP_isomerase_typ1"/>
</dbReference>
<keyword evidence="9" id="KW-0152">Cholesterol biosynthesis</keyword>
<dbReference type="EMBL" id="JADYXP020000007">
    <property type="protein sequence ID" value="KAL0121287.1"/>
    <property type="molecule type" value="Genomic_DNA"/>
</dbReference>
<dbReference type="CDD" id="cd02885">
    <property type="entry name" value="NUDIX_IPP_Isomerase"/>
    <property type="match status" value="1"/>
</dbReference>
<keyword evidence="9" id="KW-0756">Sterol biosynthesis</keyword>
<dbReference type="SUPFAM" id="SSF55811">
    <property type="entry name" value="Nudix"/>
    <property type="match status" value="1"/>
</dbReference>
<dbReference type="PANTHER" id="PTHR10885">
    <property type="entry name" value="ISOPENTENYL-DIPHOSPHATE DELTA-ISOMERASE"/>
    <property type="match status" value="1"/>
</dbReference>
<feature type="domain" description="Nudix hydrolase" evidence="16">
    <location>
        <begin position="94"/>
        <end position="242"/>
    </location>
</feature>
<dbReference type="EC" id="5.3.3.2" evidence="6"/>
<comment type="caution">
    <text evidence="17">The sequence shown here is derived from an EMBL/GenBank/DDBJ whole genome shotgun (WGS) entry which is preliminary data.</text>
</comment>
<organism evidence="17 18">
    <name type="scientific">Cardiocondyla obscurior</name>
    <dbReference type="NCBI Taxonomy" id="286306"/>
    <lineage>
        <taxon>Eukaryota</taxon>
        <taxon>Metazoa</taxon>
        <taxon>Ecdysozoa</taxon>
        <taxon>Arthropoda</taxon>
        <taxon>Hexapoda</taxon>
        <taxon>Insecta</taxon>
        <taxon>Pterygota</taxon>
        <taxon>Neoptera</taxon>
        <taxon>Endopterygota</taxon>
        <taxon>Hymenoptera</taxon>
        <taxon>Apocrita</taxon>
        <taxon>Aculeata</taxon>
        <taxon>Formicoidea</taxon>
        <taxon>Formicidae</taxon>
        <taxon>Myrmicinae</taxon>
        <taxon>Cardiocondyla</taxon>
    </lineage>
</organism>
<dbReference type="GO" id="GO:0009240">
    <property type="term" value="P:isopentenyl diphosphate biosynthetic process"/>
    <property type="evidence" value="ECO:0007669"/>
    <property type="project" value="TreeGrafter"/>
</dbReference>
<keyword evidence="7" id="KW-0444">Lipid biosynthesis</keyword>